<sequence length="238" mass="26379">MRGRSYTPSPPPPPRDFGIEGIVPLVTTLARLALLVLLFPLKDVTQVAGKKDMIGGGGPTHAHPPTVAQGVAESQKILLHFLQLIVFFRQEDLKKSFKQFGPLKDIHLPRDRHTGFAFKSQIVLIDDLVETNNDRDTEGLAIEELGRTLKTGWVHRLETECSNTLQALASAARPCRGGAAWRQKTTGWVSISGRASAPQSSIRYVMDINASLERIEPQQRSTDSRVATMLLMRSRHQV</sequence>
<organism evidence="2 3">
    <name type="scientific">Brassica carinata</name>
    <name type="common">Ethiopian mustard</name>
    <name type="synonym">Abyssinian cabbage</name>
    <dbReference type="NCBI Taxonomy" id="52824"/>
    <lineage>
        <taxon>Eukaryota</taxon>
        <taxon>Viridiplantae</taxon>
        <taxon>Streptophyta</taxon>
        <taxon>Embryophyta</taxon>
        <taxon>Tracheophyta</taxon>
        <taxon>Spermatophyta</taxon>
        <taxon>Magnoliopsida</taxon>
        <taxon>eudicotyledons</taxon>
        <taxon>Gunneridae</taxon>
        <taxon>Pentapetalae</taxon>
        <taxon>rosids</taxon>
        <taxon>malvids</taxon>
        <taxon>Brassicales</taxon>
        <taxon>Brassicaceae</taxon>
        <taxon>Brassiceae</taxon>
        <taxon>Brassica</taxon>
    </lineage>
</organism>
<evidence type="ECO:0000259" key="1">
    <source>
        <dbReference type="Pfam" id="PF00076"/>
    </source>
</evidence>
<evidence type="ECO:0000313" key="2">
    <source>
        <dbReference type="EMBL" id="KAG2313843.1"/>
    </source>
</evidence>
<dbReference type="InterPro" id="IPR035979">
    <property type="entry name" value="RBD_domain_sf"/>
</dbReference>
<reference evidence="2 3" key="1">
    <citation type="submission" date="2020-02" db="EMBL/GenBank/DDBJ databases">
        <authorList>
            <person name="Ma Q."/>
            <person name="Huang Y."/>
            <person name="Song X."/>
            <person name="Pei D."/>
        </authorList>
    </citation>
    <scope>NUCLEOTIDE SEQUENCE [LARGE SCALE GENOMIC DNA]</scope>
    <source>
        <strain evidence="2">Sxm20200214</strain>
        <tissue evidence="2">Leaf</tissue>
    </source>
</reference>
<proteinExistence type="predicted"/>
<protein>
    <recommendedName>
        <fullName evidence="1">RRM domain-containing protein</fullName>
    </recommendedName>
</protein>
<keyword evidence="3" id="KW-1185">Reference proteome</keyword>
<accession>A0A8X7VMM5</accession>
<dbReference type="InterPro" id="IPR000504">
    <property type="entry name" value="RRM_dom"/>
</dbReference>
<dbReference type="EMBL" id="JAAMPC010000004">
    <property type="protein sequence ID" value="KAG2313843.1"/>
    <property type="molecule type" value="Genomic_DNA"/>
</dbReference>
<dbReference type="GO" id="GO:0003723">
    <property type="term" value="F:RNA binding"/>
    <property type="evidence" value="ECO:0007669"/>
    <property type="project" value="InterPro"/>
</dbReference>
<gene>
    <name evidence="2" type="ORF">Bca52824_016965</name>
</gene>
<dbReference type="Proteomes" id="UP000886595">
    <property type="component" value="Unassembled WGS sequence"/>
</dbReference>
<dbReference type="Pfam" id="PF00076">
    <property type="entry name" value="RRM_1"/>
    <property type="match status" value="1"/>
</dbReference>
<feature type="domain" description="RRM" evidence="1">
    <location>
        <begin position="89"/>
        <end position="118"/>
    </location>
</feature>
<name>A0A8X7VMM5_BRACI</name>
<dbReference type="SUPFAM" id="SSF54928">
    <property type="entry name" value="RNA-binding domain, RBD"/>
    <property type="match status" value="1"/>
</dbReference>
<comment type="caution">
    <text evidence="2">The sequence shown here is derived from an EMBL/GenBank/DDBJ whole genome shotgun (WGS) entry which is preliminary data.</text>
</comment>
<dbReference type="AlphaFoldDB" id="A0A8X7VMM5"/>
<evidence type="ECO:0000313" key="3">
    <source>
        <dbReference type="Proteomes" id="UP000886595"/>
    </source>
</evidence>